<evidence type="ECO:0000256" key="1">
    <source>
        <dbReference type="SAM" id="SignalP"/>
    </source>
</evidence>
<dbReference type="EMBL" id="SJPJ01000001">
    <property type="protein sequence ID" value="TWT82592.1"/>
    <property type="molecule type" value="Genomic_DNA"/>
</dbReference>
<dbReference type="AlphaFoldDB" id="A0A5C5Z5K2"/>
<protein>
    <recommendedName>
        <fullName evidence="2">3-keto-alpha-glucoside-1,2-lyase/3-keto-2-hydroxy-glucal hydratase domain-containing protein</fullName>
    </recommendedName>
</protein>
<organism evidence="3 4">
    <name type="scientific">Novipirellula herctigrandis</name>
    <dbReference type="NCBI Taxonomy" id="2527986"/>
    <lineage>
        <taxon>Bacteria</taxon>
        <taxon>Pseudomonadati</taxon>
        <taxon>Planctomycetota</taxon>
        <taxon>Planctomycetia</taxon>
        <taxon>Pirellulales</taxon>
        <taxon>Pirellulaceae</taxon>
        <taxon>Novipirellula</taxon>
    </lineage>
</organism>
<name>A0A5C5Z5K2_9BACT</name>
<dbReference type="Pfam" id="PF06439">
    <property type="entry name" value="3keto-disac_hyd"/>
    <property type="match status" value="1"/>
</dbReference>
<dbReference type="OrthoDB" id="256709at2"/>
<proteinExistence type="predicted"/>
<dbReference type="RefSeq" id="WP_146399187.1">
    <property type="nucleotide sequence ID" value="NZ_SJPJ01000001.1"/>
</dbReference>
<evidence type="ECO:0000313" key="4">
    <source>
        <dbReference type="Proteomes" id="UP000315010"/>
    </source>
</evidence>
<dbReference type="GO" id="GO:0016787">
    <property type="term" value="F:hydrolase activity"/>
    <property type="evidence" value="ECO:0007669"/>
    <property type="project" value="InterPro"/>
</dbReference>
<gene>
    <name evidence="3" type="ORF">CA13_40550</name>
</gene>
<sequence precursor="true">MTKNTLALAILFQFAFSSVLLADQRGKLIFEDSFERNESQEQTDEVGNGWNTNSKSRAAGNKQVDLKDGAMHIKMHPQADHAVSVTHQAEFKNGSVELRFKLEGEKDILGLDFADQKFKDVHAGHLFKVTVAAKYVQIHDMKLGDMNMKYHAAKKAKSLTDEQKAFLSTTKKKVPAKLAVGQWHDLMVQIVGDKVTASIDGKETASFSSQGFAHPTKRMLRLAVPRSAVVDDVKIFSLIES</sequence>
<dbReference type="Gene3D" id="2.60.120.560">
    <property type="entry name" value="Exo-inulinase, domain 1"/>
    <property type="match status" value="1"/>
</dbReference>
<keyword evidence="4" id="KW-1185">Reference proteome</keyword>
<evidence type="ECO:0000313" key="3">
    <source>
        <dbReference type="EMBL" id="TWT82592.1"/>
    </source>
</evidence>
<dbReference type="Proteomes" id="UP000315010">
    <property type="component" value="Unassembled WGS sequence"/>
</dbReference>
<feature type="domain" description="3-keto-alpha-glucoside-1,2-lyase/3-keto-2-hydroxy-glucal hydratase" evidence="2">
    <location>
        <begin position="48"/>
        <end position="209"/>
    </location>
</feature>
<reference evidence="3 4" key="1">
    <citation type="submission" date="2019-02" db="EMBL/GenBank/DDBJ databases">
        <title>Deep-cultivation of Planctomycetes and their phenomic and genomic characterization uncovers novel biology.</title>
        <authorList>
            <person name="Wiegand S."/>
            <person name="Jogler M."/>
            <person name="Boedeker C."/>
            <person name="Pinto D."/>
            <person name="Vollmers J."/>
            <person name="Rivas-Marin E."/>
            <person name="Kohn T."/>
            <person name="Peeters S.H."/>
            <person name="Heuer A."/>
            <person name="Rast P."/>
            <person name="Oberbeckmann S."/>
            <person name="Bunk B."/>
            <person name="Jeske O."/>
            <person name="Meyerdierks A."/>
            <person name="Storesund J.E."/>
            <person name="Kallscheuer N."/>
            <person name="Luecker S."/>
            <person name="Lage O.M."/>
            <person name="Pohl T."/>
            <person name="Merkel B.J."/>
            <person name="Hornburger P."/>
            <person name="Mueller R.-W."/>
            <person name="Bruemmer F."/>
            <person name="Labrenz M."/>
            <person name="Spormann A.M."/>
            <person name="Op Den Camp H."/>
            <person name="Overmann J."/>
            <person name="Amann R."/>
            <person name="Jetten M.S.M."/>
            <person name="Mascher T."/>
            <person name="Medema M.H."/>
            <person name="Devos D.P."/>
            <person name="Kaster A.-K."/>
            <person name="Ovreas L."/>
            <person name="Rohde M."/>
            <person name="Galperin M.Y."/>
            <person name="Jogler C."/>
        </authorList>
    </citation>
    <scope>NUCLEOTIDE SEQUENCE [LARGE SCALE GENOMIC DNA]</scope>
    <source>
        <strain evidence="3 4">CA13</strain>
    </source>
</reference>
<keyword evidence="1" id="KW-0732">Signal</keyword>
<dbReference type="InterPro" id="IPR010496">
    <property type="entry name" value="AL/BT2_dom"/>
</dbReference>
<comment type="caution">
    <text evidence="3">The sequence shown here is derived from an EMBL/GenBank/DDBJ whole genome shotgun (WGS) entry which is preliminary data.</text>
</comment>
<feature type="signal peptide" evidence="1">
    <location>
        <begin position="1"/>
        <end position="22"/>
    </location>
</feature>
<evidence type="ECO:0000259" key="2">
    <source>
        <dbReference type="Pfam" id="PF06439"/>
    </source>
</evidence>
<feature type="chain" id="PRO_5022986510" description="3-keto-alpha-glucoside-1,2-lyase/3-keto-2-hydroxy-glucal hydratase domain-containing protein" evidence="1">
    <location>
        <begin position="23"/>
        <end position="241"/>
    </location>
</feature>
<accession>A0A5C5Z5K2</accession>